<feature type="active site" description="Proton donor/acceptor" evidence="12 14">
    <location>
        <position position="148"/>
    </location>
</feature>
<dbReference type="UniPathway" id="UPA00034">
    <property type="reaction ID" value="UER00017"/>
</dbReference>
<evidence type="ECO:0000256" key="4">
    <source>
        <dbReference type="ARBA" id="ARBA00012086"/>
    </source>
</evidence>
<evidence type="ECO:0000256" key="9">
    <source>
        <dbReference type="ARBA" id="ARBA00023239"/>
    </source>
</evidence>
<comment type="subunit">
    <text evidence="12">Homotetramer; dimer of dimers.</text>
</comment>
<feature type="binding site" evidence="12 15">
    <location>
        <position position="60"/>
    </location>
    <ligand>
        <name>pyruvate</name>
        <dbReference type="ChEBI" id="CHEBI:15361"/>
    </ligand>
</feature>
<dbReference type="InterPro" id="IPR020624">
    <property type="entry name" value="Schiff_base-form_aldolases_CS"/>
</dbReference>
<evidence type="ECO:0000256" key="6">
    <source>
        <dbReference type="ARBA" id="ARBA00022605"/>
    </source>
</evidence>
<dbReference type="SUPFAM" id="SSF51569">
    <property type="entry name" value="Aldolase"/>
    <property type="match status" value="1"/>
</dbReference>
<accession>A0A5A7MQR1</accession>
<dbReference type="EMBL" id="BKCL01000005">
    <property type="protein sequence ID" value="GEQ98271.1"/>
    <property type="molecule type" value="Genomic_DNA"/>
</dbReference>
<evidence type="ECO:0000256" key="2">
    <source>
        <dbReference type="ARBA" id="ARBA00005120"/>
    </source>
</evidence>
<dbReference type="PROSITE" id="PS00665">
    <property type="entry name" value="DHDPS_1"/>
    <property type="match status" value="1"/>
</dbReference>
<dbReference type="InterPro" id="IPR020625">
    <property type="entry name" value="Schiff_base-form_aldolases_AS"/>
</dbReference>
<evidence type="ECO:0000256" key="1">
    <source>
        <dbReference type="ARBA" id="ARBA00003294"/>
    </source>
</evidence>
<dbReference type="InterPro" id="IPR002220">
    <property type="entry name" value="DapA-like"/>
</dbReference>
<dbReference type="PANTHER" id="PTHR12128">
    <property type="entry name" value="DIHYDRODIPICOLINATE SYNTHASE"/>
    <property type="match status" value="1"/>
</dbReference>
<dbReference type="SMART" id="SM01130">
    <property type="entry name" value="DHDPS"/>
    <property type="match status" value="1"/>
</dbReference>
<name>A0A5A7MQR1_9PROT</name>
<dbReference type="HAMAP" id="MF_00418">
    <property type="entry name" value="DapA"/>
    <property type="match status" value="1"/>
</dbReference>
<keyword evidence="6 12" id="KW-0028">Amino-acid biosynthesis</keyword>
<evidence type="ECO:0000313" key="16">
    <source>
        <dbReference type="EMBL" id="GEQ98271.1"/>
    </source>
</evidence>
<dbReference type="CDD" id="cd00950">
    <property type="entry name" value="DHDPS"/>
    <property type="match status" value="1"/>
</dbReference>
<dbReference type="PIRSF" id="PIRSF001365">
    <property type="entry name" value="DHDPS"/>
    <property type="match status" value="1"/>
</dbReference>
<dbReference type="GO" id="GO:0008840">
    <property type="term" value="F:4-hydroxy-tetrahydrodipicolinate synthase activity"/>
    <property type="evidence" value="ECO:0007669"/>
    <property type="project" value="UniProtKB-UniRule"/>
</dbReference>
<dbReference type="Gene3D" id="3.20.20.70">
    <property type="entry name" value="Aldolase class I"/>
    <property type="match status" value="1"/>
</dbReference>
<evidence type="ECO:0000256" key="15">
    <source>
        <dbReference type="PIRSR" id="PIRSR001365-2"/>
    </source>
</evidence>
<evidence type="ECO:0000256" key="12">
    <source>
        <dbReference type="HAMAP-Rule" id="MF_00418"/>
    </source>
</evidence>
<keyword evidence="10 12" id="KW-0704">Schiff base</keyword>
<dbReference type="Pfam" id="PF00701">
    <property type="entry name" value="DHDPS"/>
    <property type="match status" value="1"/>
</dbReference>
<evidence type="ECO:0000256" key="10">
    <source>
        <dbReference type="ARBA" id="ARBA00023270"/>
    </source>
</evidence>
<keyword evidence="5 12" id="KW-0963">Cytoplasm</keyword>
<reference evidence="16 17" key="1">
    <citation type="submission" date="2019-09" db="EMBL/GenBank/DDBJ databases">
        <title>NBRP : Genome information of microbial organism related human and environment.</title>
        <authorList>
            <person name="Hattori M."/>
            <person name="Oshima K."/>
            <person name="Inaba H."/>
            <person name="Suda W."/>
            <person name="Sakamoto M."/>
            <person name="Iino T."/>
            <person name="Kitahara M."/>
            <person name="Oshida Y."/>
            <person name="Iida T."/>
            <person name="Kudo T."/>
            <person name="Itoh T."/>
            <person name="Ohkuma M."/>
        </authorList>
    </citation>
    <scope>NUCLEOTIDE SEQUENCE [LARGE SCALE GENOMIC DNA]</scope>
    <source>
        <strain evidence="16 17">Hi-2</strain>
    </source>
</reference>
<dbReference type="EC" id="4.3.3.7" evidence="4 12"/>
<evidence type="ECO:0000256" key="13">
    <source>
        <dbReference type="PIRNR" id="PIRNR001365"/>
    </source>
</evidence>
<gene>
    <name evidence="12 16" type="primary">dapA</name>
    <name evidence="16" type="ORF">JCM17844_19080</name>
</gene>
<comment type="caution">
    <text evidence="12">Was originally thought to be a dihydrodipicolinate synthase (DHDPS), catalyzing the condensation of (S)-aspartate-beta-semialdehyde [(S)-ASA] and pyruvate to dihydrodipicolinate (DHDP). However, it was shown in E.coli that the product of the enzymatic reaction is not dihydrodipicolinate but in fact (4S)-4-hydroxy-2,3,4,5-tetrahydro-(2S)-dipicolinic acid (HTPA), and that the consecutive dehydration reaction leading to DHDP is not spontaneous but catalyzed by DapB.</text>
</comment>
<dbReference type="InterPro" id="IPR005263">
    <property type="entry name" value="DapA"/>
</dbReference>
<evidence type="ECO:0000256" key="14">
    <source>
        <dbReference type="PIRSR" id="PIRSR001365-1"/>
    </source>
</evidence>
<evidence type="ECO:0000256" key="7">
    <source>
        <dbReference type="ARBA" id="ARBA00022915"/>
    </source>
</evidence>
<evidence type="ECO:0000256" key="11">
    <source>
        <dbReference type="ARBA" id="ARBA00047836"/>
    </source>
</evidence>
<comment type="function">
    <text evidence="1 12">Catalyzes the condensation of (S)-aspartate-beta-semialdehyde [(S)-ASA] and pyruvate to 4-hydroxy-tetrahydrodipicolinate (HTPA).</text>
</comment>
<dbReference type="PRINTS" id="PR00146">
    <property type="entry name" value="DHPICSNTHASE"/>
</dbReference>
<comment type="pathway">
    <text evidence="2 12">Amino-acid biosynthesis; L-lysine biosynthesis via DAP pathway; (S)-tetrahydrodipicolinate from L-aspartate: step 3/4.</text>
</comment>
<feature type="site" description="Part of a proton relay during catalysis" evidence="12">
    <location>
        <position position="59"/>
    </location>
</feature>
<evidence type="ECO:0000256" key="3">
    <source>
        <dbReference type="ARBA" id="ARBA00007592"/>
    </source>
</evidence>
<keyword evidence="8 12" id="KW-0457">Lysine biosynthesis</keyword>
<feature type="binding site" evidence="12 15">
    <location>
        <position position="218"/>
    </location>
    <ligand>
        <name>pyruvate</name>
        <dbReference type="ChEBI" id="CHEBI:15361"/>
    </ligand>
</feature>
<dbReference type="GO" id="GO:0009089">
    <property type="term" value="P:lysine biosynthetic process via diaminopimelate"/>
    <property type="evidence" value="ECO:0007669"/>
    <property type="project" value="UniProtKB-UniRule"/>
</dbReference>
<comment type="caution">
    <text evidence="16">The sequence shown here is derived from an EMBL/GenBank/DDBJ whole genome shotgun (WGS) entry which is preliminary data.</text>
</comment>
<proteinExistence type="inferred from homology"/>
<dbReference type="PANTHER" id="PTHR12128:SF66">
    <property type="entry name" value="4-HYDROXY-2-OXOGLUTARATE ALDOLASE, MITOCHONDRIAL"/>
    <property type="match status" value="1"/>
</dbReference>
<evidence type="ECO:0000256" key="8">
    <source>
        <dbReference type="ARBA" id="ARBA00023154"/>
    </source>
</evidence>
<sequence length="312" mass="33050">MDHKMKKPLQFRETARMFTGSMTALITPFCEDRVDYKAFEAFCDWQIAQGTSGLVPCGTTGEAPTLSASEHYDVIAACVSVAKGRVPVIAGVGTNATALTIERAKAAQKAGADGLLVVVPYYNKPSQEGMVLHITAIHDACDLPLIIYNIPGRSAADMQVETLATLSKLDRVVGLKDATGDLARVARQRLLCKKGFAQLSGEDATAVGFNAMGGVGCISVTSNIAPALCAQLQAACAANDYETALLLQDRLSELHQAMFCETSPAPVKYAAHRLGICQPGLRLPLAPLSEEGKRAVEQAMDNLGLSLEGHSS</sequence>
<dbReference type="InterPro" id="IPR013785">
    <property type="entry name" value="Aldolase_TIM"/>
</dbReference>
<keyword evidence="9 12" id="KW-0456">Lyase</keyword>
<keyword evidence="7 12" id="KW-0220">Diaminopimelate biosynthesis</keyword>
<dbReference type="NCBIfam" id="TIGR00674">
    <property type="entry name" value="dapA"/>
    <property type="match status" value="1"/>
</dbReference>
<comment type="catalytic activity">
    <reaction evidence="11 12">
        <text>L-aspartate 4-semialdehyde + pyruvate = (2S,4S)-4-hydroxy-2,3,4,5-tetrahydrodipicolinate + H2O + H(+)</text>
        <dbReference type="Rhea" id="RHEA:34171"/>
        <dbReference type="ChEBI" id="CHEBI:15361"/>
        <dbReference type="ChEBI" id="CHEBI:15377"/>
        <dbReference type="ChEBI" id="CHEBI:15378"/>
        <dbReference type="ChEBI" id="CHEBI:67139"/>
        <dbReference type="ChEBI" id="CHEBI:537519"/>
        <dbReference type="EC" id="4.3.3.7"/>
    </reaction>
</comment>
<dbReference type="GO" id="GO:0005829">
    <property type="term" value="C:cytosol"/>
    <property type="evidence" value="ECO:0007669"/>
    <property type="project" value="TreeGrafter"/>
</dbReference>
<dbReference type="GO" id="GO:0019877">
    <property type="term" value="P:diaminopimelate biosynthetic process"/>
    <property type="evidence" value="ECO:0007669"/>
    <property type="project" value="UniProtKB-UniRule"/>
</dbReference>
<dbReference type="PROSITE" id="PS00666">
    <property type="entry name" value="DHDPS_2"/>
    <property type="match status" value="1"/>
</dbReference>
<feature type="active site" description="Schiff-base intermediate with substrate" evidence="12 14">
    <location>
        <position position="176"/>
    </location>
</feature>
<dbReference type="AlphaFoldDB" id="A0A5A7MQR1"/>
<evidence type="ECO:0000313" key="17">
    <source>
        <dbReference type="Proteomes" id="UP000322084"/>
    </source>
</evidence>
<comment type="similarity">
    <text evidence="3 12 13">Belongs to the DapA family.</text>
</comment>
<evidence type="ECO:0000256" key="5">
    <source>
        <dbReference type="ARBA" id="ARBA00022490"/>
    </source>
</evidence>
<feature type="site" description="Part of a proton relay during catalysis" evidence="12">
    <location>
        <position position="122"/>
    </location>
</feature>
<dbReference type="Proteomes" id="UP000322084">
    <property type="component" value="Unassembled WGS sequence"/>
</dbReference>
<protein>
    <recommendedName>
        <fullName evidence="4 12">4-hydroxy-tetrahydrodipicolinate synthase</fullName>
        <shortName evidence="12">HTPA synthase</shortName>
        <ecNumber evidence="4 12">4.3.3.7</ecNumber>
    </recommendedName>
</protein>
<organism evidence="16 17">
    <name type="scientific">Iodidimonas gelatinilytica</name>
    <dbReference type="NCBI Taxonomy" id="1236966"/>
    <lineage>
        <taxon>Bacteria</taxon>
        <taxon>Pseudomonadati</taxon>
        <taxon>Pseudomonadota</taxon>
        <taxon>Alphaproteobacteria</taxon>
        <taxon>Iodidimonadales</taxon>
        <taxon>Iodidimonadaceae</taxon>
        <taxon>Iodidimonas</taxon>
    </lineage>
</organism>
<comment type="subcellular location">
    <subcellularLocation>
        <location evidence="12">Cytoplasm</location>
    </subcellularLocation>
</comment>